<dbReference type="RefSeq" id="WP_063947946.1">
    <property type="nucleotide sequence ID" value="NZ_LXPS01000006.1"/>
</dbReference>
<dbReference type="Gene3D" id="3.40.50.720">
    <property type="entry name" value="NAD(P)-binding Rossmann-like Domain"/>
    <property type="match status" value="1"/>
</dbReference>
<name>A0A176XHT6_AGRTU</name>
<dbReference type="Pfam" id="PF00107">
    <property type="entry name" value="ADH_zinc_N"/>
    <property type="match status" value="1"/>
</dbReference>
<organism evidence="2 3">
    <name type="scientific">Agrobacterium tumefaciens</name>
    <dbReference type="NCBI Taxonomy" id="358"/>
    <lineage>
        <taxon>Bacteria</taxon>
        <taxon>Pseudomonadati</taxon>
        <taxon>Pseudomonadota</taxon>
        <taxon>Alphaproteobacteria</taxon>
        <taxon>Hyphomicrobiales</taxon>
        <taxon>Rhizobiaceae</taxon>
        <taxon>Rhizobium/Agrobacterium group</taxon>
        <taxon>Agrobacterium</taxon>
        <taxon>Agrobacterium tumefaciens complex</taxon>
    </lineage>
</organism>
<dbReference type="SUPFAM" id="SSF50129">
    <property type="entry name" value="GroES-like"/>
    <property type="match status" value="1"/>
</dbReference>
<feature type="domain" description="Enoyl reductase (ER)" evidence="1">
    <location>
        <begin position="10"/>
        <end position="317"/>
    </location>
</feature>
<dbReference type="InterPro" id="IPR051397">
    <property type="entry name" value="Zn-ADH-like_protein"/>
</dbReference>
<dbReference type="SMART" id="SM00829">
    <property type="entry name" value="PKS_ER"/>
    <property type="match status" value="1"/>
</dbReference>
<dbReference type="InterPro" id="IPR036291">
    <property type="entry name" value="NAD(P)-bd_dom_sf"/>
</dbReference>
<dbReference type="GO" id="GO:0016491">
    <property type="term" value="F:oxidoreductase activity"/>
    <property type="evidence" value="ECO:0007669"/>
    <property type="project" value="InterPro"/>
</dbReference>
<dbReference type="InterPro" id="IPR011032">
    <property type="entry name" value="GroES-like_sf"/>
</dbReference>
<evidence type="ECO:0000313" key="3">
    <source>
        <dbReference type="Proteomes" id="UP000077098"/>
    </source>
</evidence>
<evidence type="ECO:0000259" key="1">
    <source>
        <dbReference type="SMART" id="SM00829"/>
    </source>
</evidence>
<protein>
    <submittedName>
        <fullName evidence="2">NADP-dependent oxidoreductase</fullName>
    </submittedName>
</protein>
<dbReference type="PANTHER" id="PTHR43677:SF4">
    <property type="entry name" value="QUINONE OXIDOREDUCTASE-LIKE PROTEIN 2"/>
    <property type="match status" value="1"/>
</dbReference>
<dbReference type="EMBL" id="LXPS01000006">
    <property type="protein sequence ID" value="OAE48448.1"/>
    <property type="molecule type" value="Genomic_DNA"/>
</dbReference>
<dbReference type="PANTHER" id="PTHR43677">
    <property type="entry name" value="SHORT-CHAIN DEHYDROGENASE/REDUCTASE"/>
    <property type="match status" value="1"/>
</dbReference>
<dbReference type="AlphaFoldDB" id="A0A176XHT6"/>
<dbReference type="Proteomes" id="UP000077098">
    <property type="component" value="Unassembled WGS sequence"/>
</dbReference>
<proteinExistence type="predicted"/>
<gene>
    <name evidence="2" type="ORF">A7J57_22500</name>
</gene>
<accession>A0A176XHT6</accession>
<dbReference type="InterPro" id="IPR013154">
    <property type="entry name" value="ADH-like_N"/>
</dbReference>
<sequence>MKAAVYDKAGPPDVLEYREVADPRTGPDDVLIATAAISIEGGDLINRRSVPPAGSAWVVGYAAAGRVVEVGANVHNRKVGDEVTAFNMQGSHAELWAVPANQTWIVPSSVDAASAAIVPIAFGTAYHCLFARGGLRSGETVLIQGASGGVGVAAVQLAAQAGARVIAISSGERRLKKISSLGVDHVIDRSSGDVAAAVQQITKGRGVDLVIDPVGATLSISLATLAQGGRLVFVGNAGGGNLSLDLWPAMQSNQTLHGVFMGPLLDRHDVRSSIDDLLIALGKGDIQVIIEKTFPLSQARDAHDFAEKAKPLGRIIMTP</sequence>
<dbReference type="Pfam" id="PF08240">
    <property type="entry name" value="ADH_N"/>
    <property type="match status" value="1"/>
</dbReference>
<dbReference type="InterPro" id="IPR013149">
    <property type="entry name" value="ADH-like_C"/>
</dbReference>
<reference evidence="2 3" key="1">
    <citation type="submission" date="2016-05" db="EMBL/GenBank/DDBJ databases">
        <authorList>
            <person name="Lavstsen T."/>
            <person name="Jespersen J.S."/>
        </authorList>
    </citation>
    <scope>NUCLEOTIDE SEQUENCE [LARGE SCALE GENOMIC DNA]</scope>
    <source>
        <strain evidence="2 3">KCJ1736</strain>
    </source>
</reference>
<dbReference type="Gene3D" id="3.90.180.10">
    <property type="entry name" value="Medium-chain alcohol dehydrogenases, catalytic domain"/>
    <property type="match status" value="1"/>
</dbReference>
<comment type="caution">
    <text evidence="2">The sequence shown here is derived from an EMBL/GenBank/DDBJ whole genome shotgun (WGS) entry which is preliminary data.</text>
</comment>
<evidence type="ECO:0000313" key="2">
    <source>
        <dbReference type="EMBL" id="OAE48448.1"/>
    </source>
</evidence>
<dbReference type="InterPro" id="IPR020843">
    <property type="entry name" value="ER"/>
</dbReference>
<dbReference type="SUPFAM" id="SSF51735">
    <property type="entry name" value="NAD(P)-binding Rossmann-fold domains"/>
    <property type="match status" value="1"/>
</dbReference>